<dbReference type="EMBL" id="JAAALK010000288">
    <property type="protein sequence ID" value="KAG8054158.1"/>
    <property type="molecule type" value="Genomic_DNA"/>
</dbReference>
<gene>
    <name evidence="1" type="ORF">GUJ93_ZPchr0001g32886</name>
</gene>
<proteinExistence type="predicted"/>
<evidence type="ECO:0000313" key="1">
    <source>
        <dbReference type="EMBL" id="KAG8054158.1"/>
    </source>
</evidence>
<name>A0A8J5RYI7_ZIZPA</name>
<reference evidence="1" key="2">
    <citation type="submission" date="2021-02" db="EMBL/GenBank/DDBJ databases">
        <authorList>
            <person name="Kimball J.A."/>
            <person name="Haas M.W."/>
            <person name="Macchietto M."/>
            <person name="Kono T."/>
            <person name="Duquette J."/>
            <person name="Shao M."/>
        </authorList>
    </citation>
    <scope>NUCLEOTIDE SEQUENCE</scope>
    <source>
        <tissue evidence="1">Fresh leaf tissue</tissue>
    </source>
</reference>
<dbReference type="AlphaFoldDB" id="A0A8J5RYI7"/>
<keyword evidence="2" id="KW-1185">Reference proteome</keyword>
<sequence length="96" mass="10625">MRIALYSHHVKQGTLKRREALDAYAPCVLTTPNLTAAEVYLSNLLSKQFKSTGFNCLVLTSCSYEHITVSVPSPLPGTYKCQGNKVAESFICKTRN</sequence>
<organism evidence="1 2">
    <name type="scientific">Zizania palustris</name>
    <name type="common">Northern wild rice</name>
    <dbReference type="NCBI Taxonomy" id="103762"/>
    <lineage>
        <taxon>Eukaryota</taxon>
        <taxon>Viridiplantae</taxon>
        <taxon>Streptophyta</taxon>
        <taxon>Embryophyta</taxon>
        <taxon>Tracheophyta</taxon>
        <taxon>Spermatophyta</taxon>
        <taxon>Magnoliopsida</taxon>
        <taxon>Liliopsida</taxon>
        <taxon>Poales</taxon>
        <taxon>Poaceae</taxon>
        <taxon>BOP clade</taxon>
        <taxon>Oryzoideae</taxon>
        <taxon>Oryzeae</taxon>
        <taxon>Zizaniinae</taxon>
        <taxon>Zizania</taxon>
    </lineage>
</organism>
<comment type="caution">
    <text evidence="1">The sequence shown here is derived from an EMBL/GenBank/DDBJ whole genome shotgun (WGS) entry which is preliminary data.</text>
</comment>
<reference evidence="1" key="1">
    <citation type="journal article" date="2021" name="bioRxiv">
        <title>Whole Genome Assembly and Annotation of Northern Wild Rice, Zizania palustris L., Supports a Whole Genome Duplication in the Zizania Genus.</title>
        <authorList>
            <person name="Haas M."/>
            <person name="Kono T."/>
            <person name="Macchietto M."/>
            <person name="Millas R."/>
            <person name="McGilp L."/>
            <person name="Shao M."/>
            <person name="Duquette J."/>
            <person name="Hirsch C.N."/>
            <person name="Kimball J."/>
        </authorList>
    </citation>
    <scope>NUCLEOTIDE SEQUENCE</scope>
    <source>
        <tissue evidence="1">Fresh leaf tissue</tissue>
    </source>
</reference>
<evidence type="ECO:0000313" key="2">
    <source>
        <dbReference type="Proteomes" id="UP000729402"/>
    </source>
</evidence>
<protein>
    <submittedName>
        <fullName evidence="1">Uncharacterized protein</fullName>
    </submittedName>
</protein>
<accession>A0A8J5RYI7</accession>
<dbReference type="Proteomes" id="UP000729402">
    <property type="component" value="Unassembled WGS sequence"/>
</dbReference>